<name>A0A3S9H6H7_PANGI</name>
<dbReference type="EMBL" id="MH117976">
    <property type="protein sequence ID" value="AZP01951.1"/>
    <property type="molecule type" value="mRNA"/>
</dbReference>
<proteinExistence type="evidence at transcript level"/>
<dbReference type="InterPro" id="IPR001128">
    <property type="entry name" value="Cyt_P450"/>
</dbReference>
<gene>
    <name evidence="13" type="primary">CYP736A226</name>
</gene>
<protein>
    <submittedName>
        <fullName evidence="13">Cytochrome P450 CYP736A226</fullName>
    </submittedName>
</protein>
<dbReference type="PROSITE" id="PS00086">
    <property type="entry name" value="CYTOCHROME_P450"/>
    <property type="match status" value="1"/>
</dbReference>
<evidence type="ECO:0000256" key="4">
    <source>
        <dbReference type="ARBA" id="ARBA00022617"/>
    </source>
</evidence>
<evidence type="ECO:0000256" key="10">
    <source>
        <dbReference type="PIRSR" id="PIRSR602401-1"/>
    </source>
</evidence>
<comment type="subcellular location">
    <subcellularLocation>
        <location evidence="2">Membrane</location>
    </subcellularLocation>
</comment>
<keyword evidence="8 11" id="KW-0503">Monooxygenase</keyword>
<feature type="binding site" description="axial binding residue" evidence="10">
    <location>
        <position position="446"/>
    </location>
    <ligand>
        <name>heme</name>
        <dbReference type="ChEBI" id="CHEBI:30413"/>
    </ligand>
    <ligandPart>
        <name>Fe</name>
        <dbReference type="ChEBI" id="CHEBI:18248"/>
    </ligandPart>
</feature>
<evidence type="ECO:0000256" key="8">
    <source>
        <dbReference type="ARBA" id="ARBA00023033"/>
    </source>
</evidence>
<evidence type="ECO:0000256" key="6">
    <source>
        <dbReference type="ARBA" id="ARBA00023002"/>
    </source>
</evidence>
<dbReference type="PANTHER" id="PTHR47943:SF9">
    <property type="entry name" value="CYTOCHROME P450"/>
    <property type="match status" value="1"/>
</dbReference>
<feature type="transmembrane region" description="Helical" evidence="12">
    <location>
        <begin position="6"/>
        <end position="24"/>
    </location>
</feature>
<keyword evidence="7 10" id="KW-0408">Iron</keyword>
<dbReference type="GO" id="GO:0005506">
    <property type="term" value="F:iron ion binding"/>
    <property type="evidence" value="ECO:0007669"/>
    <property type="project" value="InterPro"/>
</dbReference>
<dbReference type="Gene3D" id="1.10.630.10">
    <property type="entry name" value="Cytochrome P450"/>
    <property type="match status" value="1"/>
</dbReference>
<organism evidence="13">
    <name type="scientific">Panax ginseng</name>
    <name type="common">Korean ginseng</name>
    <dbReference type="NCBI Taxonomy" id="4054"/>
    <lineage>
        <taxon>Eukaryota</taxon>
        <taxon>Viridiplantae</taxon>
        <taxon>Streptophyta</taxon>
        <taxon>Embryophyta</taxon>
        <taxon>Tracheophyta</taxon>
        <taxon>Spermatophyta</taxon>
        <taxon>Magnoliopsida</taxon>
        <taxon>eudicotyledons</taxon>
        <taxon>Gunneridae</taxon>
        <taxon>Pentapetalae</taxon>
        <taxon>asterids</taxon>
        <taxon>campanulids</taxon>
        <taxon>Apiales</taxon>
        <taxon>Araliaceae</taxon>
        <taxon>Panax</taxon>
    </lineage>
</organism>
<evidence type="ECO:0000256" key="3">
    <source>
        <dbReference type="ARBA" id="ARBA00010617"/>
    </source>
</evidence>
<dbReference type="InterPro" id="IPR036396">
    <property type="entry name" value="Cyt_P450_sf"/>
</dbReference>
<keyword evidence="4 10" id="KW-0349">Heme</keyword>
<dbReference type="PRINTS" id="PR00385">
    <property type="entry name" value="P450"/>
</dbReference>
<accession>A0A3S9H6H7</accession>
<dbReference type="PANTHER" id="PTHR47943">
    <property type="entry name" value="CYTOCHROME P450 93A3-LIKE"/>
    <property type="match status" value="1"/>
</dbReference>
<dbReference type="SUPFAM" id="SSF48264">
    <property type="entry name" value="Cytochrome P450"/>
    <property type="match status" value="1"/>
</dbReference>
<sequence length="504" mass="57186">MSPFTITIIFLLLATLLWFILSWMTQNQNRNRKLPPGPLALPIIGNLHILGALPHRALHTLAKKYGPIMSIRLGNVPVIVVSSPQAAELILKTHDTTFASRPKTQASEILSYGTKGMVFTEYGSYWRNIRKFCTLELLSATKIDSFARMRREEVVLFVENIKEAAAAGQVVDVSEKVGGLIEDMMVKMLFGRSIRDDRFDLKCIIQEMTDAAGAFNISDYLPILAPLDLQGLTRRVKALHKDLDKTLEMIVNEHEEAATSGSKKLDLDFVDVLLSLLDKSSENNYAELSHMLDRRTLKGIIVDMIGTGIETSHTAVEWIMTELIRHPRIIKQLQEEIKSVVGVNENIEETDLIKFKYLDMVIKETFRLHPVVPLLVPHESMGDIVIDGYYIRKKSRVLINSWTLGRDPDLWSENVEEFIPERFVSGVDFFGHDYEFLPFGSGRRICPGMHLGLINVRQIVAHLVHCFDWELPNGMSLGDLNMDEKFGITMPRAQHLLAMPVRRL</sequence>
<comment type="cofactor">
    <cofactor evidence="1 10">
        <name>heme</name>
        <dbReference type="ChEBI" id="CHEBI:30413"/>
    </cofactor>
</comment>
<evidence type="ECO:0000313" key="13">
    <source>
        <dbReference type="EMBL" id="AZP01951.1"/>
    </source>
</evidence>
<dbReference type="GO" id="GO:0004497">
    <property type="term" value="F:monooxygenase activity"/>
    <property type="evidence" value="ECO:0007669"/>
    <property type="project" value="UniProtKB-KW"/>
</dbReference>
<dbReference type="FunFam" id="1.10.630.10:FF:000011">
    <property type="entry name" value="Cytochrome P450 83B1"/>
    <property type="match status" value="1"/>
</dbReference>
<dbReference type="InterPro" id="IPR002401">
    <property type="entry name" value="Cyt_P450_E_grp-I"/>
</dbReference>
<evidence type="ECO:0000256" key="5">
    <source>
        <dbReference type="ARBA" id="ARBA00022723"/>
    </source>
</evidence>
<keyword evidence="12" id="KW-1133">Transmembrane helix</keyword>
<evidence type="ECO:0000256" key="7">
    <source>
        <dbReference type="ARBA" id="ARBA00023004"/>
    </source>
</evidence>
<evidence type="ECO:0000256" key="2">
    <source>
        <dbReference type="ARBA" id="ARBA00004370"/>
    </source>
</evidence>
<comment type="similarity">
    <text evidence="3 11">Belongs to the cytochrome P450 family.</text>
</comment>
<keyword evidence="12" id="KW-0812">Transmembrane</keyword>
<evidence type="ECO:0000256" key="1">
    <source>
        <dbReference type="ARBA" id="ARBA00001971"/>
    </source>
</evidence>
<dbReference type="InterPro" id="IPR017972">
    <property type="entry name" value="Cyt_P450_CS"/>
</dbReference>
<dbReference type="Pfam" id="PF00067">
    <property type="entry name" value="p450"/>
    <property type="match status" value="1"/>
</dbReference>
<reference evidence="13" key="2">
    <citation type="submission" date="2018-03" db="EMBL/GenBank/DDBJ databases">
        <authorList>
            <person name="Zeng Z."/>
        </authorList>
    </citation>
    <scope>NUCLEOTIDE SEQUENCE</scope>
</reference>
<keyword evidence="9 12" id="KW-0472">Membrane</keyword>
<keyword evidence="6 11" id="KW-0560">Oxidoreductase</keyword>
<dbReference type="PRINTS" id="PR00463">
    <property type="entry name" value="EP450I"/>
</dbReference>
<reference evidence="13" key="1">
    <citation type="journal article" date="2018" name="Acta Biochim. Biophys. Sin.">
        <title>Transcriptomics-based identification and characterization of 11 CYP450 genes of Panax ginseng responsive to MeJA.</title>
        <authorList>
            <person name="Zeng X."/>
            <person name="Luo T."/>
            <person name="Li J."/>
            <person name="Li G."/>
            <person name="Zhou D."/>
            <person name="Liu T."/>
            <person name="Zou X."/>
            <person name="Pandey A."/>
            <person name="Luo Z."/>
        </authorList>
    </citation>
    <scope>NUCLEOTIDE SEQUENCE</scope>
</reference>
<dbReference type="GO" id="GO:0020037">
    <property type="term" value="F:heme binding"/>
    <property type="evidence" value="ECO:0007669"/>
    <property type="project" value="InterPro"/>
</dbReference>
<dbReference type="GO" id="GO:0016705">
    <property type="term" value="F:oxidoreductase activity, acting on paired donors, with incorporation or reduction of molecular oxygen"/>
    <property type="evidence" value="ECO:0007669"/>
    <property type="project" value="InterPro"/>
</dbReference>
<dbReference type="GO" id="GO:0016020">
    <property type="term" value="C:membrane"/>
    <property type="evidence" value="ECO:0007669"/>
    <property type="project" value="UniProtKB-SubCell"/>
</dbReference>
<dbReference type="CDD" id="cd11072">
    <property type="entry name" value="CYP71-like"/>
    <property type="match status" value="1"/>
</dbReference>
<dbReference type="AlphaFoldDB" id="A0A3S9H6H7"/>
<evidence type="ECO:0000256" key="11">
    <source>
        <dbReference type="RuleBase" id="RU000461"/>
    </source>
</evidence>
<evidence type="ECO:0000256" key="12">
    <source>
        <dbReference type="SAM" id="Phobius"/>
    </source>
</evidence>
<evidence type="ECO:0000256" key="9">
    <source>
        <dbReference type="ARBA" id="ARBA00023136"/>
    </source>
</evidence>
<keyword evidence="5 10" id="KW-0479">Metal-binding</keyword>